<dbReference type="PANTHER" id="PTHR10625">
    <property type="entry name" value="HISTONE DEACETYLASE HDAC1-RELATED"/>
    <property type="match status" value="1"/>
</dbReference>
<dbReference type="GO" id="GO:0016787">
    <property type="term" value="F:hydrolase activity"/>
    <property type="evidence" value="ECO:0007669"/>
    <property type="project" value="UniProtKB-KW"/>
</dbReference>
<gene>
    <name evidence="11 13" type="primary">HDA08</name>
    <name evidence="11" type="synonym">ATHDA8</name>
    <name evidence="11" type="synonym">HDA8</name>
    <name evidence="11" type="synonym">HISTONE DEACETYLASE 8</name>
    <name evidence="11" type="synonym">histone deacetylase 8</name>
    <name evidence="10 11" type="ordered locus">At1g08460</name>
    <name evidence="11" type="ORF">T27G7.14</name>
    <name evidence="11" type="ORF">T27G7_14</name>
</gene>
<dbReference type="GO" id="GO:0046872">
    <property type="term" value="F:metal ion binding"/>
    <property type="evidence" value="ECO:0007669"/>
    <property type="project" value="UniProtKB-KW"/>
</dbReference>
<dbReference type="Araport" id="AT1G08460"/>
<dbReference type="InterPro" id="IPR000286">
    <property type="entry name" value="HDACs"/>
</dbReference>
<feature type="transmembrane region" description="Helical" evidence="8">
    <location>
        <begin position="294"/>
        <end position="318"/>
    </location>
</feature>
<name>A0A1P8AMF5_ARATH</name>
<evidence type="ECO:0000259" key="9">
    <source>
        <dbReference type="Pfam" id="PF00850"/>
    </source>
</evidence>
<dbReference type="PANTHER" id="PTHR10625:SF17">
    <property type="entry name" value="HISTONE DEACETYLASE 8"/>
    <property type="match status" value="1"/>
</dbReference>
<evidence type="ECO:0007829" key="14">
    <source>
        <dbReference type="PeptideAtlas" id="A0A1P8AMF5"/>
    </source>
</evidence>
<keyword evidence="5" id="KW-0378">Hydrolase</keyword>
<evidence type="ECO:0000256" key="1">
    <source>
        <dbReference type="ARBA" id="ARBA00001947"/>
    </source>
</evidence>
<organism evidence="11 12">
    <name type="scientific">Arabidopsis thaliana</name>
    <name type="common">Mouse-ear cress</name>
    <dbReference type="NCBI Taxonomy" id="3702"/>
    <lineage>
        <taxon>Eukaryota</taxon>
        <taxon>Viridiplantae</taxon>
        <taxon>Streptophyta</taxon>
        <taxon>Embryophyta</taxon>
        <taxon>Tracheophyta</taxon>
        <taxon>Spermatophyta</taxon>
        <taxon>Magnoliopsida</taxon>
        <taxon>eudicotyledons</taxon>
        <taxon>Gunneridae</taxon>
        <taxon>Pentapetalae</taxon>
        <taxon>rosids</taxon>
        <taxon>malvids</taxon>
        <taxon>Brassicales</taxon>
        <taxon>Brassicaceae</taxon>
        <taxon>Camelineae</taxon>
        <taxon>Arabidopsis</taxon>
    </lineage>
</organism>
<evidence type="ECO:0007829" key="15">
    <source>
        <dbReference type="ProteomicsDB" id="A0A1P8AMF5"/>
    </source>
</evidence>
<evidence type="ECO:0000313" key="11">
    <source>
        <dbReference type="EMBL" id="ANM57839.1"/>
    </source>
</evidence>
<keyword evidence="14 15" id="KW-1267">Proteomics identification</keyword>
<keyword evidence="8" id="KW-1133">Transmembrane helix</keyword>
<protein>
    <submittedName>
        <fullName evidence="11">Histone deacetylase 8</fullName>
    </submittedName>
</protein>
<reference evidence="12" key="2">
    <citation type="journal article" date="2017" name="Plant J.">
        <title>Araport11: a complete reannotation of the Arabidopsis thaliana reference genome.</title>
        <authorList>
            <person name="Cheng C.Y."/>
            <person name="Krishnakumar V."/>
            <person name="Chan A.P."/>
            <person name="Thibaud-Nissen F."/>
            <person name="Schobel S."/>
            <person name="Town C.D."/>
        </authorList>
    </citation>
    <scope>GENOME REANNOTATION</scope>
    <source>
        <strain evidence="12">cv. Columbia</strain>
    </source>
</reference>
<dbReference type="SUPFAM" id="SSF52768">
    <property type="entry name" value="Arginase/deacetylase"/>
    <property type="match status" value="1"/>
</dbReference>
<accession>A0A1P8AMF5</accession>
<proteinExistence type="evidence at protein level"/>
<dbReference type="Proteomes" id="UP000006548">
    <property type="component" value="Chromosome 1"/>
</dbReference>
<dbReference type="ExpressionAtlas" id="A0A1P8AMF5">
    <property type="expression patterns" value="baseline and differential"/>
</dbReference>
<evidence type="ECO:0000256" key="5">
    <source>
        <dbReference type="ARBA" id="ARBA00022801"/>
    </source>
</evidence>
<comment type="similarity">
    <text evidence="2">Belongs to the histone deacetylase family.</text>
</comment>
<dbReference type="ProteomicsDB" id="213777"/>
<keyword evidence="4" id="KW-0479">Metal-binding</keyword>
<feature type="domain" description="Histone deacetylase" evidence="9">
    <location>
        <begin position="39"/>
        <end position="277"/>
    </location>
</feature>
<evidence type="ECO:0000313" key="13">
    <source>
        <dbReference type="TAIR" id="AT1G08460"/>
    </source>
</evidence>
<dbReference type="GO" id="GO:0006325">
    <property type="term" value="P:chromatin organization"/>
    <property type="evidence" value="ECO:0007669"/>
    <property type="project" value="UniProtKB-KW"/>
</dbReference>
<reference evidence="11 12" key="1">
    <citation type="journal article" date="2000" name="Nature">
        <title>Sequence and analysis of chromosome 1 of the plant Arabidopsis thaliana.</title>
        <authorList>
            <person name="Theologis A."/>
            <person name="Ecker J.R."/>
            <person name="Palm C.J."/>
            <person name="Federspiel N.A."/>
            <person name="Kaul S."/>
            <person name="White O."/>
            <person name="Alonso J."/>
            <person name="Altafi H."/>
            <person name="Araujo R."/>
            <person name="Bowman C.L."/>
            <person name="Brooks S.Y."/>
            <person name="Buehler E."/>
            <person name="Chan A."/>
            <person name="Chao Q."/>
            <person name="Chen H."/>
            <person name="Cheuk R.F."/>
            <person name="Chin C.W."/>
            <person name="Chung M.K."/>
            <person name="Conn L."/>
            <person name="Conway A.B."/>
            <person name="Conway A.R."/>
            <person name="Creasy T.H."/>
            <person name="Dewar K."/>
            <person name="Dunn P."/>
            <person name="Etgu P."/>
            <person name="Feldblyum T.V."/>
            <person name="Feng J."/>
            <person name="Fong B."/>
            <person name="Fujii C.Y."/>
            <person name="Gill J.E."/>
            <person name="Goldsmith A.D."/>
            <person name="Haas B."/>
            <person name="Hansen N.F."/>
            <person name="Hughes B."/>
            <person name="Huizar L."/>
            <person name="Hunter J.L."/>
            <person name="Jenkins J."/>
            <person name="Johnson-Hopson C."/>
            <person name="Khan S."/>
            <person name="Khaykin E."/>
            <person name="Kim C.J."/>
            <person name="Koo H.L."/>
            <person name="Kremenetskaia I."/>
            <person name="Kurtz D.B."/>
            <person name="Kwan A."/>
            <person name="Lam B."/>
            <person name="Langin-Hooper S."/>
            <person name="Lee A."/>
            <person name="Lee J.M."/>
            <person name="Lenz C.A."/>
            <person name="Li J.H."/>
            <person name="Li Y."/>
            <person name="Lin X."/>
            <person name="Liu S.X."/>
            <person name="Liu Z.A."/>
            <person name="Luros J.S."/>
            <person name="Maiti R."/>
            <person name="Marziali A."/>
            <person name="Militscher J."/>
            <person name="Miranda M."/>
            <person name="Nguyen M."/>
            <person name="Nierman W.C."/>
            <person name="Osborne B.I."/>
            <person name="Pai G."/>
            <person name="Peterson J."/>
            <person name="Pham P.K."/>
            <person name="Rizzo M."/>
            <person name="Rooney T."/>
            <person name="Rowley D."/>
            <person name="Sakano H."/>
            <person name="Salzberg S.L."/>
            <person name="Schwartz J.R."/>
            <person name="Shinn P."/>
            <person name="Southwick A.M."/>
            <person name="Sun H."/>
            <person name="Tallon L.J."/>
            <person name="Tambunga G."/>
            <person name="Toriumi M.J."/>
            <person name="Town C.D."/>
            <person name="Utterback T."/>
            <person name="Van Aken S."/>
            <person name="Vaysberg M."/>
            <person name="Vysotskaia V.S."/>
            <person name="Walker M."/>
            <person name="Wu D."/>
            <person name="Yu G."/>
            <person name="Fraser C.M."/>
            <person name="Venter J.C."/>
            <person name="Davis R.W."/>
        </authorList>
    </citation>
    <scope>NUCLEOTIDE SEQUENCE [LARGE SCALE GENOMIC DNA]</scope>
    <source>
        <strain evidence="12">cv. Columbia</strain>
    </source>
</reference>
<dbReference type="InterPro" id="IPR023696">
    <property type="entry name" value="Ureohydrolase_dom_sf"/>
</dbReference>
<keyword evidence="7" id="KW-0156">Chromatin regulator</keyword>
<evidence type="ECO:0000313" key="12">
    <source>
        <dbReference type="Proteomes" id="UP000006548"/>
    </source>
</evidence>
<evidence type="ECO:0000256" key="8">
    <source>
        <dbReference type="SAM" id="Phobius"/>
    </source>
</evidence>
<dbReference type="InterPro" id="IPR037138">
    <property type="entry name" value="His_deacetylse_dom_sf"/>
</dbReference>
<sequence>MVTNRVDVFWHEGMLRHDAVEGVFDTGYDPGFLDVLEKHPENADRVRNMLSILRRGPIAPHVNWFTGLPAIVSELLMFHTSEYIEKLVEADKSGERCEIAAGTFMSPGSWEAALLAAGTTLSAMQHILDCHGKIAYALVRPPGHHSQPTQADGYCFLNNAALAVKLALNSGSCSRVAVIDIDVHYGNGTAEGFYTSDKVLTVSLHMNHGSWGSSHPQKGSIDELGEDVGLGYNLNVPLPNGTGDRGYEYAMNELVVPAVRRFGPDMVVLVVGQDSSAVSSFFAQIRVDYLTEHLLRVLFAIIVLVTSKSLMYAAPIWLCCDKSA</sequence>
<keyword evidence="3" id="KW-0678">Repressor</keyword>
<keyword evidence="12" id="KW-1185">Reference proteome</keyword>
<dbReference type="AlphaFoldDB" id="A0A1P8AMF5"/>
<dbReference type="TAIR" id="AT1G08460">
    <property type="gene designation" value="HDA08"/>
</dbReference>
<evidence type="ECO:0000256" key="3">
    <source>
        <dbReference type="ARBA" id="ARBA00022491"/>
    </source>
</evidence>
<dbReference type="InterPro" id="IPR023801">
    <property type="entry name" value="His_deacetylse_dom"/>
</dbReference>
<keyword evidence="8" id="KW-0472">Membrane</keyword>
<dbReference type="SMR" id="A0A1P8AMF5"/>
<keyword evidence="8" id="KW-0812">Transmembrane</keyword>
<dbReference type="PRINTS" id="PR01270">
    <property type="entry name" value="HDASUPER"/>
</dbReference>
<comment type="cofactor">
    <cofactor evidence="1">
        <name>Zn(2+)</name>
        <dbReference type="ChEBI" id="CHEBI:29105"/>
    </cofactor>
</comment>
<evidence type="ECO:0000256" key="2">
    <source>
        <dbReference type="ARBA" id="ARBA00005947"/>
    </source>
</evidence>
<dbReference type="EMBL" id="CP002684">
    <property type="protein sequence ID" value="ANM57839.1"/>
    <property type="molecule type" value="Genomic_DNA"/>
</dbReference>
<dbReference type="Gene3D" id="3.40.800.20">
    <property type="entry name" value="Histone deacetylase domain"/>
    <property type="match status" value="1"/>
</dbReference>
<evidence type="ECO:0000256" key="6">
    <source>
        <dbReference type="ARBA" id="ARBA00022833"/>
    </source>
</evidence>
<evidence type="ECO:0000256" key="4">
    <source>
        <dbReference type="ARBA" id="ARBA00022723"/>
    </source>
</evidence>
<evidence type="ECO:0000313" key="10">
    <source>
        <dbReference type="Araport" id="AT1G08460"/>
    </source>
</evidence>
<evidence type="ECO:0000256" key="7">
    <source>
        <dbReference type="ARBA" id="ARBA00022853"/>
    </source>
</evidence>
<dbReference type="GeneID" id="837366"/>
<dbReference type="RefSeq" id="NP_001320319.1">
    <property type="nucleotide sequence ID" value="NM_001331774.1"/>
</dbReference>
<keyword evidence="6" id="KW-0862">Zinc</keyword>
<dbReference type="Pfam" id="PF00850">
    <property type="entry name" value="Hist_deacetyl"/>
    <property type="match status" value="1"/>
</dbReference>